<accession>A0A0F8WH68</accession>
<dbReference type="AlphaFoldDB" id="A0A0F8WH68"/>
<reference evidence="1" key="1">
    <citation type="journal article" date="2015" name="Nature">
        <title>Complex archaea that bridge the gap between prokaryotes and eukaryotes.</title>
        <authorList>
            <person name="Spang A."/>
            <person name="Saw J.H."/>
            <person name="Jorgensen S.L."/>
            <person name="Zaremba-Niedzwiedzka K."/>
            <person name="Martijn J."/>
            <person name="Lind A.E."/>
            <person name="van Eijk R."/>
            <person name="Schleper C."/>
            <person name="Guy L."/>
            <person name="Ettema T.J."/>
        </authorList>
    </citation>
    <scope>NUCLEOTIDE SEQUENCE</scope>
</reference>
<sequence length="52" mass="5885">MNAVKVTIESEPRECDASRTTWLGYFNSIPTLEALHIAVTNNFDSYSLHVIE</sequence>
<organism evidence="1">
    <name type="scientific">marine sediment metagenome</name>
    <dbReference type="NCBI Taxonomy" id="412755"/>
    <lineage>
        <taxon>unclassified sequences</taxon>
        <taxon>metagenomes</taxon>
        <taxon>ecological metagenomes</taxon>
    </lineage>
</organism>
<evidence type="ECO:0000313" key="1">
    <source>
        <dbReference type="EMBL" id="KKK56222.1"/>
    </source>
</evidence>
<feature type="non-terminal residue" evidence="1">
    <location>
        <position position="52"/>
    </location>
</feature>
<gene>
    <name evidence="1" type="ORF">LCGC14_3066720</name>
</gene>
<comment type="caution">
    <text evidence="1">The sequence shown here is derived from an EMBL/GenBank/DDBJ whole genome shotgun (WGS) entry which is preliminary data.</text>
</comment>
<dbReference type="EMBL" id="LAZR01065100">
    <property type="protein sequence ID" value="KKK56222.1"/>
    <property type="molecule type" value="Genomic_DNA"/>
</dbReference>
<proteinExistence type="predicted"/>
<name>A0A0F8WH68_9ZZZZ</name>
<protein>
    <submittedName>
        <fullName evidence="1">Uncharacterized protein</fullName>
    </submittedName>
</protein>